<sequence>MPSTYMGRVSPRGKSRPRAGRWREDKVYRDITPAAFAACRAQSPRKVVRGDWAAPLREAWDRFDGVQALADIAILRSSYAAKTRSRDDAALAIEPGMRCR</sequence>
<reference evidence="3" key="1">
    <citation type="submission" date="2023-07" db="EMBL/GenBank/DDBJ databases">
        <title>Whole genome shotgun sequence of Streptomyces spororaveus NBRC 15456.</title>
        <authorList>
            <person name="Komaki H."/>
            <person name="Tamura T."/>
        </authorList>
    </citation>
    <scope>NUCLEOTIDE SEQUENCE [LARGE SCALE GENOMIC DNA]</scope>
    <source>
        <strain evidence="3">NBRC 15456</strain>
    </source>
</reference>
<keyword evidence="3" id="KW-1185">Reference proteome</keyword>
<dbReference type="Proteomes" id="UP000608522">
    <property type="component" value="Unassembled WGS sequence"/>
</dbReference>
<evidence type="ECO:0000313" key="2">
    <source>
        <dbReference type="EMBL" id="GHI75881.1"/>
    </source>
</evidence>
<evidence type="ECO:0000256" key="1">
    <source>
        <dbReference type="SAM" id="MobiDB-lite"/>
    </source>
</evidence>
<dbReference type="EMBL" id="BNED01000005">
    <property type="protein sequence ID" value="GHI75881.1"/>
    <property type="molecule type" value="Genomic_DNA"/>
</dbReference>
<protein>
    <submittedName>
        <fullName evidence="2">Uncharacterized protein</fullName>
    </submittedName>
</protein>
<comment type="caution">
    <text evidence="2">The sequence shown here is derived from an EMBL/GenBank/DDBJ whole genome shotgun (WGS) entry which is preliminary data.</text>
</comment>
<gene>
    <name evidence="2" type="ORF">Sspor_14420</name>
</gene>
<accession>A0ABQ3T658</accession>
<feature type="region of interest" description="Disordered" evidence="1">
    <location>
        <begin position="1"/>
        <end position="23"/>
    </location>
</feature>
<feature type="compositionally biased region" description="Basic residues" evidence="1">
    <location>
        <begin position="11"/>
        <end position="20"/>
    </location>
</feature>
<evidence type="ECO:0000313" key="3">
    <source>
        <dbReference type="Proteomes" id="UP000608522"/>
    </source>
</evidence>
<proteinExistence type="predicted"/>
<name>A0ABQ3T658_9ACTN</name>
<organism evidence="2 3">
    <name type="scientific">Streptomyces spororaveus</name>
    <dbReference type="NCBI Taxonomy" id="284039"/>
    <lineage>
        <taxon>Bacteria</taxon>
        <taxon>Bacillati</taxon>
        <taxon>Actinomycetota</taxon>
        <taxon>Actinomycetes</taxon>
        <taxon>Kitasatosporales</taxon>
        <taxon>Streptomycetaceae</taxon>
        <taxon>Streptomyces</taxon>
    </lineage>
</organism>